<dbReference type="EMBL" id="CVRB01000003">
    <property type="protein sequence ID" value="CRK82905.1"/>
    <property type="molecule type" value="Genomic_DNA"/>
</dbReference>
<dbReference type="RefSeq" id="WP_090635214.1">
    <property type="nucleotide sequence ID" value="NZ_CVRB01000003.1"/>
</dbReference>
<reference evidence="2" key="1">
    <citation type="submission" date="2015-05" db="EMBL/GenBank/DDBJ databases">
        <authorList>
            <person name="Urmite Genomes"/>
        </authorList>
    </citation>
    <scope>NUCLEOTIDE SEQUENCE [LARGE SCALE GENOMIC DNA]</scope>
    <source>
        <strain evidence="2">LF1</strain>
    </source>
</reference>
<dbReference type="OrthoDB" id="2906801at2"/>
<dbReference type="STRING" id="1499688.BN000_02860"/>
<organism evidence="1 2">
    <name type="scientific">Neobacillus massiliamazoniensis</name>
    <dbReference type="NCBI Taxonomy" id="1499688"/>
    <lineage>
        <taxon>Bacteria</taxon>
        <taxon>Bacillati</taxon>
        <taxon>Bacillota</taxon>
        <taxon>Bacilli</taxon>
        <taxon>Bacillales</taxon>
        <taxon>Bacillaceae</taxon>
        <taxon>Neobacillus</taxon>
    </lineage>
</organism>
<dbReference type="Proteomes" id="UP000199087">
    <property type="component" value="Unassembled WGS sequence"/>
</dbReference>
<protein>
    <submittedName>
        <fullName evidence="1">Uncharacterized protein</fullName>
    </submittedName>
</protein>
<evidence type="ECO:0000313" key="1">
    <source>
        <dbReference type="EMBL" id="CRK82905.1"/>
    </source>
</evidence>
<name>A0A0U1NXY3_9BACI</name>
<proteinExistence type="predicted"/>
<keyword evidence="2" id="KW-1185">Reference proteome</keyword>
<dbReference type="AlphaFoldDB" id="A0A0U1NXY3"/>
<evidence type="ECO:0000313" key="2">
    <source>
        <dbReference type="Proteomes" id="UP000199087"/>
    </source>
</evidence>
<accession>A0A0U1NXY3</accession>
<sequence>MEESIAKTYLQKSLDEWKDDISQVLSEIAKEYDQVAQELKVYSYKYGITKQVIQSTVNEELIGNIREMYHKPFEENYNQLKEYIKDLEEKRRVFDMFIKKIDEVIRKESKEVSSIIT</sequence>
<gene>
    <name evidence="1" type="ORF">BN000_02860</name>
</gene>